<keyword evidence="4" id="KW-1185">Reference proteome</keyword>
<dbReference type="GO" id="GO:1990380">
    <property type="term" value="F:K48-linked deubiquitinase activity"/>
    <property type="evidence" value="ECO:0007669"/>
    <property type="project" value="InterPro"/>
</dbReference>
<sequence length="412" mass="45270">MSSTADTQNDNANATATESSGKAVVDASVSEVWYLKPMTFAGRRIRIITQNFNGPCSFIAICNILILRGDLEILPPDRRTVSYDYLSQLVAEYLLGTSPDVDISAALSIMPYTLKGMDLNPVFADAHGFRPQARKDLDGGEGLELFSHANIPLVHGWLIDPLSPEYEAVQRAGDYDNSVNVVAEADHLTQGRLVVDVDEAGGSSSGTGDNSHTGKQSDAWTPEERTKVEDAISIRHFLNSTQSQLTYHGLFHLASALSPDTLSALFRGSHLSVLYKSAPTERHPNPTLYTLVTDQSFLREPSVVWEKFGDVDGQGAEFVDSDFIRSTPAGGDYAGETGESTLAAIEAQMARTHLSGSSEYLARRLQMEEDARAREIYRRRQDAIVQRQQREALAEAERQKKQKKKEGGCVIM</sequence>
<comment type="caution">
    <text evidence="3">The sequence shown here is derived from an EMBL/GenBank/DDBJ whole genome shotgun (WGS) entry which is preliminary data.</text>
</comment>
<accession>A0A9P6HLN6</accession>
<dbReference type="GO" id="GO:0016807">
    <property type="term" value="F:cysteine-type carboxypeptidase activity"/>
    <property type="evidence" value="ECO:0007669"/>
    <property type="project" value="TreeGrafter"/>
</dbReference>
<dbReference type="GO" id="GO:0004843">
    <property type="term" value="F:cysteine-type deubiquitinase activity"/>
    <property type="evidence" value="ECO:0007669"/>
    <property type="project" value="InterPro"/>
</dbReference>
<dbReference type="GO" id="GO:0071944">
    <property type="term" value="C:cell periphery"/>
    <property type="evidence" value="ECO:0007669"/>
    <property type="project" value="TreeGrafter"/>
</dbReference>
<dbReference type="InterPro" id="IPR033979">
    <property type="entry name" value="MINDY_domain"/>
</dbReference>
<feature type="region of interest" description="Disordered" evidence="1">
    <location>
        <begin position="198"/>
        <end position="224"/>
    </location>
</feature>
<reference evidence="3" key="1">
    <citation type="journal article" date="2020" name="Nat. Commun.">
        <title>Large-scale genome sequencing of mycorrhizal fungi provides insights into the early evolution of symbiotic traits.</title>
        <authorList>
            <person name="Miyauchi S."/>
            <person name="Kiss E."/>
            <person name="Kuo A."/>
            <person name="Drula E."/>
            <person name="Kohler A."/>
            <person name="Sanchez-Garcia M."/>
            <person name="Morin E."/>
            <person name="Andreopoulos B."/>
            <person name="Barry K.W."/>
            <person name="Bonito G."/>
            <person name="Buee M."/>
            <person name="Carver A."/>
            <person name="Chen C."/>
            <person name="Cichocki N."/>
            <person name="Clum A."/>
            <person name="Culley D."/>
            <person name="Crous P.W."/>
            <person name="Fauchery L."/>
            <person name="Girlanda M."/>
            <person name="Hayes R.D."/>
            <person name="Keri Z."/>
            <person name="LaButti K."/>
            <person name="Lipzen A."/>
            <person name="Lombard V."/>
            <person name="Magnuson J."/>
            <person name="Maillard F."/>
            <person name="Murat C."/>
            <person name="Nolan M."/>
            <person name="Ohm R.A."/>
            <person name="Pangilinan J."/>
            <person name="Pereira M.F."/>
            <person name="Perotto S."/>
            <person name="Peter M."/>
            <person name="Pfister S."/>
            <person name="Riley R."/>
            <person name="Sitrit Y."/>
            <person name="Stielow J.B."/>
            <person name="Szollosi G."/>
            <person name="Zifcakova L."/>
            <person name="Stursova M."/>
            <person name="Spatafora J.W."/>
            <person name="Tedersoo L."/>
            <person name="Vaario L.M."/>
            <person name="Yamada A."/>
            <person name="Yan M."/>
            <person name="Wang P."/>
            <person name="Xu J."/>
            <person name="Bruns T."/>
            <person name="Baldrian P."/>
            <person name="Vilgalys R."/>
            <person name="Dunand C."/>
            <person name="Henrissat B."/>
            <person name="Grigoriev I.V."/>
            <person name="Hibbett D."/>
            <person name="Nagy L.G."/>
            <person name="Martin F.M."/>
        </authorList>
    </citation>
    <scope>NUCLEOTIDE SEQUENCE</scope>
    <source>
        <strain evidence="3">UH-Tt-Lm1</strain>
    </source>
</reference>
<dbReference type="EMBL" id="WIUZ02000002">
    <property type="protein sequence ID" value="KAF9790367.1"/>
    <property type="molecule type" value="Genomic_DNA"/>
</dbReference>
<proteinExistence type="predicted"/>
<evidence type="ECO:0000313" key="3">
    <source>
        <dbReference type="EMBL" id="KAF9790367.1"/>
    </source>
</evidence>
<feature type="compositionally biased region" description="Polar residues" evidence="1">
    <location>
        <begin position="206"/>
        <end position="219"/>
    </location>
</feature>
<feature type="domain" description="MINDY deubiquitinase" evidence="2">
    <location>
        <begin position="32"/>
        <end position="323"/>
    </location>
</feature>
<dbReference type="GO" id="GO:0071108">
    <property type="term" value="P:protein K48-linked deubiquitination"/>
    <property type="evidence" value="ECO:0007669"/>
    <property type="project" value="TreeGrafter"/>
</dbReference>
<dbReference type="InterPro" id="IPR007518">
    <property type="entry name" value="MINDY"/>
</dbReference>
<reference evidence="3" key="2">
    <citation type="submission" date="2020-11" db="EMBL/GenBank/DDBJ databases">
        <authorList>
            <consortium name="DOE Joint Genome Institute"/>
            <person name="Kuo A."/>
            <person name="Miyauchi S."/>
            <person name="Kiss E."/>
            <person name="Drula E."/>
            <person name="Kohler A."/>
            <person name="Sanchez-Garcia M."/>
            <person name="Andreopoulos B."/>
            <person name="Barry K.W."/>
            <person name="Bonito G."/>
            <person name="Buee M."/>
            <person name="Carver A."/>
            <person name="Chen C."/>
            <person name="Cichocki N."/>
            <person name="Clum A."/>
            <person name="Culley D."/>
            <person name="Crous P.W."/>
            <person name="Fauchery L."/>
            <person name="Girlanda M."/>
            <person name="Hayes R."/>
            <person name="Keri Z."/>
            <person name="Labutti K."/>
            <person name="Lipzen A."/>
            <person name="Lombard V."/>
            <person name="Magnuson J."/>
            <person name="Maillard F."/>
            <person name="Morin E."/>
            <person name="Murat C."/>
            <person name="Nolan M."/>
            <person name="Ohm R."/>
            <person name="Pangilinan J."/>
            <person name="Pereira M."/>
            <person name="Perotto S."/>
            <person name="Peter M."/>
            <person name="Riley R."/>
            <person name="Sitrit Y."/>
            <person name="Stielow B."/>
            <person name="Szollosi G."/>
            <person name="Zifcakova L."/>
            <person name="Stursova M."/>
            <person name="Spatafora J.W."/>
            <person name="Tedersoo L."/>
            <person name="Vaario L.-M."/>
            <person name="Yamada A."/>
            <person name="Yan M."/>
            <person name="Wang P."/>
            <person name="Xu J."/>
            <person name="Bruns T."/>
            <person name="Baldrian P."/>
            <person name="Vilgalys R."/>
            <person name="Henrissat B."/>
            <person name="Grigoriev I.V."/>
            <person name="Hibbett D."/>
            <person name="Nagy L.G."/>
            <person name="Martin F.M."/>
        </authorList>
    </citation>
    <scope>NUCLEOTIDE SEQUENCE</scope>
    <source>
        <strain evidence="3">UH-Tt-Lm1</strain>
    </source>
</reference>
<evidence type="ECO:0000256" key="1">
    <source>
        <dbReference type="SAM" id="MobiDB-lite"/>
    </source>
</evidence>
<dbReference type="PANTHER" id="PTHR18063">
    <property type="entry name" value="NF-E2 INDUCIBLE PROTEIN"/>
    <property type="match status" value="1"/>
</dbReference>
<gene>
    <name evidence="3" type="ORF">BJ322DRAFT_999175</name>
</gene>
<evidence type="ECO:0000313" key="4">
    <source>
        <dbReference type="Proteomes" id="UP000736335"/>
    </source>
</evidence>
<dbReference type="GO" id="GO:0005829">
    <property type="term" value="C:cytosol"/>
    <property type="evidence" value="ECO:0007669"/>
    <property type="project" value="TreeGrafter"/>
</dbReference>
<dbReference type="AlphaFoldDB" id="A0A9P6HLN6"/>
<protein>
    <recommendedName>
        <fullName evidence="2">MINDY deubiquitinase domain-containing protein</fullName>
    </recommendedName>
</protein>
<evidence type="ECO:0000259" key="2">
    <source>
        <dbReference type="Pfam" id="PF04424"/>
    </source>
</evidence>
<name>A0A9P6HLN6_9AGAM</name>
<dbReference type="Proteomes" id="UP000736335">
    <property type="component" value="Unassembled WGS sequence"/>
</dbReference>
<organism evidence="3 4">
    <name type="scientific">Thelephora terrestris</name>
    <dbReference type="NCBI Taxonomy" id="56493"/>
    <lineage>
        <taxon>Eukaryota</taxon>
        <taxon>Fungi</taxon>
        <taxon>Dikarya</taxon>
        <taxon>Basidiomycota</taxon>
        <taxon>Agaricomycotina</taxon>
        <taxon>Agaricomycetes</taxon>
        <taxon>Thelephorales</taxon>
        <taxon>Thelephoraceae</taxon>
        <taxon>Thelephora</taxon>
    </lineage>
</organism>
<dbReference type="PANTHER" id="PTHR18063:SF6">
    <property type="entry name" value="UBIQUITIN CARBOXYL-TERMINAL HYDROLASE"/>
    <property type="match status" value="1"/>
</dbReference>
<dbReference type="OrthoDB" id="10261212at2759"/>
<dbReference type="Pfam" id="PF04424">
    <property type="entry name" value="MINDY_DUB"/>
    <property type="match status" value="1"/>
</dbReference>